<gene>
    <name evidence="1" type="ORF">NP493_1712g00040</name>
</gene>
<accession>A0AAD9JWB7</accession>
<dbReference type="AlphaFoldDB" id="A0AAD9JWB7"/>
<dbReference type="EMBL" id="JAODUO010001710">
    <property type="protein sequence ID" value="KAK2159510.1"/>
    <property type="molecule type" value="Genomic_DNA"/>
</dbReference>
<keyword evidence="2" id="KW-1185">Reference proteome</keyword>
<reference evidence="1" key="1">
    <citation type="journal article" date="2023" name="Mol. Biol. Evol.">
        <title>Third-Generation Sequencing Reveals the Adaptive Role of the Epigenome in Three Deep-Sea Polychaetes.</title>
        <authorList>
            <person name="Perez M."/>
            <person name="Aroh O."/>
            <person name="Sun Y."/>
            <person name="Lan Y."/>
            <person name="Juniper S.K."/>
            <person name="Young C.R."/>
            <person name="Angers B."/>
            <person name="Qian P.Y."/>
        </authorList>
    </citation>
    <scope>NUCLEOTIDE SEQUENCE</scope>
    <source>
        <strain evidence="1">R07B-5</strain>
    </source>
</reference>
<evidence type="ECO:0000313" key="2">
    <source>
        <dbReference type="Proteomes" id="UP001209878"/>
    </source>
</evidence>
<comment type="caution">
    <text evidence="1">The sequence shown here is derived from an EMBL/GenBank/DDBJ whole genome shotgun (WGS) entry which is preliminary data.</text>
</comment>
<dbReference type="Proteomes" id="UP001209878">
    <property type="component" value="Unassembled WGS sequence"/>
</dbReference>
<protein>
    <submittedName>
        <fullName evidence="1">Uncharacterized protein</fullName>
    </submittedName>
</protein>
<name>A0AAD9JWB7_RIDPI</name>
<sequence length="41" mass="4816">MPTPIASTTILARPYMHCQVICEGKEEFLLCRCIWFVRCRV</sequence>
<proteinExistence type="predicted"/>
<organism evidence="1 2">
    <name type="scientific">Ridgeia piscesae</name>
    <name type="common">Tubeworm</name>
    <dbReference type="NCBI Taxonomy" id="27915"/>
    <lineage>
        <taxon>Eukaryota</taxon>
        <taxon>Metazoa</taxon>
        <taxon>Spiralia</taxon>
        <taxon>Lophotrochozoa</taxon>
        <taxon>Annelida</taxon>
        <taxon>Polychaeta</taxon>
        <taxon>Sedentaria</taxon>
        <taxon>Canalipalpata</taxon>
        <taxon>Sabellida</taxon>
        <taxon>Siboglinidae</taxon>
        <taxon>Ridgeia</taxon>
    </lineage>
</organism>
<evidence type="ECO:0000313" key="1">
    <source>
        <dbReference type="EMBL" id="KAK2159510.1"/>
    </source>
</evidence>